<dbReference type="Proteomes" id="UP001365542">
    <property type="component" value="Unassembled WGS sequence"/>
</dbReference>
<sequence length="151" mass="17361">MVAIPEEWAGLLGQKFEYMITVRKTPQNMQPWTTLIVTATPLCPGYRVATKFSQRLEGFLKIPQHKRAGLVNVMSAINEKICIAADKNASGSFGKYPWEVEEIDDMGNELFVTAKRYNCDPNLEVRMEVFYQIFAKDPENISRVQLMYFQD</sequence>
<dbReference type="EMBL" id="JAVHJO010000011">
    <property type="protein sequence ID" value="KAK6533716.1"/>
    <property type="molecule type" value="Genomic_DNA"/>
</dbReference>
<evidence type="ECO:0000313" key="1">
    <source>
        <dbReference type="EMBL" id="KAK6533716.1"/>
    </source>
</evidence>
<protein>
    <submittedName>
        <fullName evidence="1">Uncharacterized protein</fullName>
    </submittedName>
</protein>
<dbReference type="AlphaFoldDB" id="A0AAV9X2M5"/>
<name>A0AAV9X2M5_9PEZI</name>
<proteinExistence type="predicted"/>
<gene>
    <name evidence="1" type="ORF">TWF694_002647</name>
</gene>
<evidence type="ECO:0000313" key="2">
    <source>
        <dbReference type="Proteomes" id="UP001365542"/>
    </source>
</evidence>
<comment type="caution">
    <text evidence="1">The sequence shown here is derived from an EMBL/GenBank/DDBJ whole genome shotgun (WGS) entry which is preliminary data.</text>
</comment>
<reference evidence="1 2" key="1">
    <citation type="submission" date="2019-10" db="EMBL/GenBank/DDBJ databases">
        <authorList>
            <person name="Palmer J.M."/>
        </authorList>
    </citation>
    <scope>NUCLEOTIDE SEQUENCE [LARGE SCALE GENOMIC DNA]</scope>
    <source>
        <strain evidence="1 2">TWF694</strain>
    </source>
</reference>
<keyword evidence="2" id="KW-1185">Reference proteome</keyword>
<accession>A0AAV9X2M5</accession>
<organism evidence="1 2">
    <name type="scientific">Orbilia ellipsospora</name>
    <dbReference type="NCBI Taxonomy" id="2528407"/>
    <lineage>
        <taxon>Eukaryota</taxon>
        <taxon>Fungi</taxon>
        <taxon>Dikarya</taxon>
        <taxon>Ascomycota</taxon>
        <taxon>Pezizomycotina</taxon>
        <taxon>Orbiliomycetes</taxon>
        <taxon>Orbiliales</taxon>
        <taxon>Orbiliaceae</taxon>
        <taxon>Orbilia</taxon>
    </lineage>
</organism>